<keyword evidence="2" id="KW-1185">Reference proteome</keyword>
<protein>
    <submittedName>
        <fullName evidence="1">Uncharacterized protein</fullName>
    </submittedName>
</protein>
<proteinExistence type="predicted"/>
<dbReference type="HOGENOM" id="CLU_2244937_0_0_9"/>
<dbReference type="KEGG" id="bpb:bpr_II084"/>
<keyword evidence="1" id="KW-0614">Plasmid</keyword>
<accession>E0S3P1</accession>
<dbReference type="AlphaFoldDB" id="E0S3P1"/>
<geneLocation type="plasmid" evidence="1 2">
    <name>pCY360</name>
</geneLocation>
<dbReference type="Proteomes" id="UP000001299">
    <property type="component" value="Plasmid pCY360"/>
</dbReference>
<organism evidence="1 2">
    <name type="scientific">Butyrivibrio proteoclasticus (strain ATCC 51982 / DSM 14932 / B316)</name>
    <name type="common">Clostridium proteoclasticum</name>
    <dbReference type="NCBI Taxonomy" id="515622"/>
    <lineage>
        <taxon>Bacteria</taxon>
        <taxon>Bacillati</taxon>
        <taxon>Bacillota</taxon>
        <taxon>Clostridia</taxon>
        <taxon>Lachnospirales</taxon>
        <taxon>Lachnospiraceae</taxon>
        <taxon>Butyrivibrio</taxon>
    </lineage>
</organism>
<name>E0S3P1_BUTPB</name>
<evidence type="ECO:0000313" key="2">
    <source>
        <dbReference type="Proteomes" id="UP000001299"/>
    </source>
</evidence>
<gene>
    <name evidence="1" type="ordered locus">bpr_II084</name>
</gene>
<reference evidence="1 2" key="1">
    <citation type="journal article" date="2010" name="PLoS ONE">
        <title>The glycobiome of the rumen bacterium Butyrivibrio proteoclasticus B316(T) highlights adaptation to a polysaccharide-rich environment.</title>
        <authorList>
            <person name="Kelly W.J."/>
            <person name="Leahy S.C."/>
            <person name="Altermann E."/>
            <person name="Yeoman C.J."/>
            <person name="Dunne J.C."/>
            <person name="Kong Z."/>
            <person name="Pacheco D.M."/>
            <person name="Li D."/>
            <person name="Noel S.J."/>
            <person name="Moon C.D."/>
            <person name="Cookson A.L."/>
            <person name="Attwood G.T."/>
        </authorList>
    </citation>
    <scope>NUCLEOTIDE SEQUENCE [LARGE SCALE GENOMIC DNA]</scope>
    <source>
        <strain evidence="2">ATCC 51982 / DSM 14932 / B316</strain>
        <plasmid evidence="2">Plasmid pCY360</plasmid>
    </source>
</reference>
<sequence length="104" mass="12537">MDRVAKRRHIFIFPKTKHTYIYQLMYGEQEDKQMNIDAKYAEMYAKDFVKKHPDLARAVYNEYSKLMIPFDCDDEFECDYVERKPAGKSPFCVESLLFMNQMNQ</sequence>
<dbReference type="EMBL" id="CP001812">
    <property type="protein sequence ID" value="ADL36023.1"/>
    <property type="molecule type" value="Genomic_DNA"/>
</dbReference>
<evidence type="ECO:0000313" key="1">
    <source>
        <dbReference type="EMBL" id="ADL36023.1"/>
    </source>
</evidence>